<keyword evidence="11" id="KW-1185">Reference proteome</keyword>
<dbReference type="InterPro" id="IPR037066">
    <property type="entry name" value="Plug_dom_sf"/>
</dbReference>
<keyword evidence="4 7" id="KW-0812">Transmembrane</keyword>
<dbReference type="Proteomes" id="UP001168579">
    <property type="component" value="Unassembled WGS sequence"/>
</dbReference>
<dbReference type="NCBIfam" id="TIGR04056">
    <property type="entry name" value="OMP_RagA_SusC"/>
    <property type="match status" value="1"/>
</dbReference>
<dbReference type="NCBIfam" id="TIGR04057">
    <property type="entry name" value="SusC_RagA_signa"/>
    <property type="match status" value="1"/>
</dbReference>
<dbReference type="Gene3D" id="2.60.40.1120">
    <property type="entry name" value="Carboxypeptidase-like, regulatory domain"/>
    <property type="match status" value="1"/>
</dbReference>
<dbReference type="Pfam" id="PF07715">
    <property type="entry name" value="Plug"/>
    <property type="match status" value="1"/>
</dbReference>
<name>A0ABT8RKX3_9FLAO</name>
<evidence type="ECO:0000256" key="3">
    <source>
        <dbReference type="ARBA" id="ARBA00022452"/>
    </source>
</evidence>
<organism evidence="10 11">
    <name type="scientific">Maribacter confluentis</name>
    <dbReference type="NCBI Taxonomy" id="1656093"/>
    <lineage>
        <taxon>Bacteria</taxon>
        <taxon>Pseudomonadati</taxon>
        <taxon>Bacteroidota</taxon>
        <taxon>Flavobacteriia</taxon>
        <taxon>Flavobacteriales</taxon>
        <taxon>Flavobacteriaceae</taxon>
        <taxon>Maribacter</taxon>
    </lineage>
</organism>
<keyword evidence="6 7" id="KW-0998">Cell outer membrane</keyword>
<proteinExistence type="inferred from homology"/>
<comment type="similarity">
    <text evidence="7">Belongs to the TonB-dependent receptor family.</text>
</comment>
<evidence type="ECO:0000256" key="4">
    <source>
        <dbReference type="ARBA" id="ARBA00022692"/>
    </source>
</evidence>
<reference evidence="10" key="2">
    <citation type="submission" date="2023-06" db="EMBL/GenBank/DDBJ databases">
        <authorList>
            <person name="Lucena T."/>
            <person name="Sun Q."/>
        </authorList>
    </citation>
    <scope>NUCLEOTIDE SEQUENCE</scope>
    <source>
        <strain evidence="10">CECT 8869</strain>
    </source>
</reference>
<feature type="domain" description="TonB-dependent receptor plug" evidence="9">
    <location>
        <begin position="118"/>
        <end position="237"/>
    </location>
</feature>
<feature type="chain" id="PRO_5047532104" evidence="8">
    <location>
        <begin position="25"/>
        <end position="1051"/>
    </location>
</feature>
<keyword evidence="2 7" id="KW-0813">Transport</keyword>
<dbReference type="Gene3D" id="2.170.130.10">
    <property type="entry name" value="TonB-dependent receptor, plug domain"/>
    <property type="match status" value="1"/>
</dbReference>
<keyword evidence="5 7" id="KW-0472">Membrane</keyword>
<dbReference type="InterPro" id="IPR023996">
    <property type="entry name" value="TonB-dep_OMP_SusC/RagA"/>
</dbReference>
<dbReference type="Gene3D" id="2.40.170.20">
    <property type="entry name" value="TonB-dependent receptor, beta-barrel domain"/>
    <property type="match status" value="1"/>
</dbReference>
<reference evidence="10" key="1">
    <citation type="journal article" date="2014" name="Int. J. Syst. Evol. Microbiol.">
        <title>Complete genome of a new Firmicutes species belonging to the dominant human colonic microbiota ('Ruminococcus bicirculans') reveals two chromosomes and a selective capacity to utilize plant glucans.</title>
        <authorList>
            <consortium name="NISC Comparative Sequencing Program"/>
            <person name="Wegmann U."/>
            <person name="Louis P."/>
            <person name="Goesmann A."/>
            <person name="Henrissat B."/>
            <person name="Duncan S.H."/>
            <person name="Flint H.J."/>
        </authorList>
    </citation>
    <scope>NUCLEOTIDE SEQUENCE</scope>
    <source>
        <strain evidence="10">CECT 8869</strain>
    </source>
</reference>
<feature type="signal peptide" evidence="8">
    <location>
        <begin position="1"/>
        <end position="24"/>
    </location>
</feature>
<dbReference type="InterPro" id="IPR008969">
    <property type="entry name" value="CarboxyPept-like_regulatory"/>
</dbReference>
<evidence type="ECO:0000313" key="11">
    <source>
        <dbReference type="Proteomes" id="UP001168579"/>
    </source>
</evidence>
<protein>
    <submittedName>
        <fullName evidence="10">SusC/RagA family TonB-linked outer membrane protein</fullName>
    </submittedName>
</protein>
<evidence type="ECO:0000256" key="1">
    <source>
        <dbReference type="ARBA" id="ARBA00004571"/>
    </source>
</evidence>
<dbReference type="Pfam" id="PF13715">
    <property type="entry name" value="CarbopepD_reg_2"/>
    <property type="match status" value="1"/>
</dbReference>
<dbReference type="SUPFAM" id="SSF56935">
    <property type="entry name" value="Porins"/>
    <property type="match status" value="1"/>
</dbReference>
<sequence>MIQKFNYVLLFVAMLSFQGAFSQAVSGTITDQSGSPLPGVNVVEKGTSNGTSADFDGNYTINVTDGATLVFSSIGYTKKEIAVSGQTVINVTLEEDAEQLGEVIVTALGIKKEEKALGYSLTQVDGGELSGVKTVSAINSLQGKVAGVNITGSATGASGTSNVVIRGASSASGTNQPLYVVDGIPINNQNLGSASRWGGADFGDGISSINPDDIASMSVLKGGAAAALYGSRAANGVIIINTKSGKQQNGFGVEYSSSLLMESAMTDLYDFQKEYGQGTNGVAPSDRLEALDAGINSWGAKLDGSSVVQFDGVSRPYSNAGDNVKNFFNTATTFTNTVAVSKSGDGYNFRFSGTDLTNSDITPNAGLNRKSFSINAGVVMNEKLTLDVNGKYVIENVKNRPRLSDSPGNSNFTVALSPANVNVADYQPGFFQEGTTVAGLDSRPGYNEVGSEYLISTASTYHQNPYWVTERFNNESDKNRFIGSGTLRYELTDWLYAMGRAGIDQYTASITNVEPYGTAYKNLGGMTETTYNVSTVDADVILGIEKDITEKFATNIVLGANSNTFTNERTELNGQDFVIPDLVTIGNVARKNYGYSFSKNKRSGVYFSTELSYDSYLYLTVTGRNDWFSTLSLAGKTSPNSYFYPSVSSSFIFSDAFQMPSWITFGKIRAGYSDIGGGANDPYQLSLVYGINDTYTATGTPVSIGGVGGADSNKLPNINLTPFSKSEYEIGFDLKMFNNRFGIDFAYYNNKTTDDIVPIDISRTTGFTKAVINIGEVTNQGVELLLTGAPVRTENFNWDITYNLGYNENMVVKTDADDNPIFAGDQATGVNVQSGAIVGKPIGALYGTSFVRNDAGEIQYDSNGTPSIGENKFLGNGVAPYSMGLTNNFRYKDFNLNFLIDAKFGAEIASGTSAYATYYGASKNTLEGRENGLSVSGVDAAGAPFSTTIAPENVSSYYQRIYSIAEAHIQDADFIKLRQLSLGYNLPSSVISKTFLKSANISLIARNLFYIMRNTQDIDPESSFNASFGAGLERFGLPSTRSYGLSLNVKF</sequence>
<dbReference type="InterPro" id="IPR039426">
    <property type="entry name" value="TonB-dep_rcpt-like"/>
</dbReference>
<comment type="subcellular location">
    <subcellularLocation>
        <location evidence="1 7">Cell outer membrane</location>
        <topology evidence="1 7">Multi-pass membrane protein</topology>
    </subcellularLocation>
</comment>
<dbReference type="PROSITE" id="PS52016">
    <property type="entry name" value="TONB_DEPENDENT_REC_3"/>
    <property type="match status" value="1"/>
</dbReference>
<evidence type="ECO:0000313" key="10">
    <source>
        <dbReference type="EMBL" id="MDO1511569.1"/>
    </source>
</evidence>
<dbReference type="SUPFAM" id="SSF49464">
    <property type="entry name" value="Carboxypeptidase regulatory domain-like"/>
    <property type="match status" value="1"/>
</dbReference>
<evidence type="ECO:0000256" key="5">
    <source>
        <dbReference type="ARBA" id="ARBA00023136"/>
    </source>
</evidence>
<dbReference type="InterPro" id="IPR036942">
    <property type="entry name" value="Beta-barrel_TonB_sf"/>
</dbReference>
<dbReference type="EMBL" id="JAUKUC010000001">
    <property type="protein sequence ID" value="MDO1511569.1"/>
    <property type="molecule type" value="Genomic_DNA"/>
</dbReference>
<keyword evidence="3 7" id="KW-1134">Transmembrane beta strand</keyword>
<evidence type="ECO:0000256" key="6">
    <source>
        <dbReference type="ARBA" id="ARBA00023237"/>
    </source>
</evidence>
<gene>
    <name evidence="10" type="ORF">Q2T41_02665</name>
</gene>
<accession>A0ABT8RKX3</accession>
<dbReference type="InterPro" id="IPR012910">
    <property type="entry name" value="Plug_dom"/>
</dbReference>
<dbReference type="RefSeq" id="WP_304434829.1">
    <property type="nucleotide sequence ID" value="NZ_JAUKUC010000001.1"/>
</dbReference>
<evidence type="ECO:0000256" key="7">
    <source>
        <dbReference type="PROSITE-ProRule" id="PRU01360"/>
    </source>
</evidence>
<evidence type="ECO:0000256" key="8">
    <source>
        <dbReference type="SAM" id="SignalP"/>
    </source>
</evidence>
<evidence type="ECO:0000259" key="9">
    <source>
        <dbReference type="Pfam" id="PF07715"/>
    </source>
</evidence>
<keyword evidence="8" id="KW-0732">Signal</keyword>
<evidence type="ECO:0000256" key="2">
    <source>
        <dbReference type="ARBA" id="ARBA00022448"/>
    </source>
</evidence>
<comment type="caution">
    <text evidence="10">The sequence shown here is derived from an EMBL/GenBank/DDBJ whole genome shotgun (WGS) entry which is preliminary data.</text>
</comment>
<dbReference type="InterPro" id="IPR023997">
    <property type="entry name" value="TonB-dep_OMP_SusC/RagA_CS"/>
</dbReference>